<accession>A0AB34CHV9</accession>
<keyword evidence="2" id="KW-1185">Reference proteome</keyword>
<organism evidence="1 2">
    <name type="scientific">Candidatus Pantoea gossypiicola</name>
    <dbReference type="NCBI Taxonomy" id="2608008"/>
    <lineage>
        <taxon>Bacteria</taxon>
        <taxon>Pseudomonadati</taxon>
        <taxon>Pseudomonadota</taxon>
        <taxon>Gammaproteobacteria</taxon>
        <taxon>Enterobacterales</taxon>
        <taxon>Erwiniaceae</taxon>
        <taxon>Pantoea</taxon>
    </lineage>
</organism>
<dbReference type="EMBL" id="VWVM01000024">
    <property type="protein sequence ID" value="KAA6119605.1"/>
    <property type="molecule type" value="Genomic_DNA"/>
</dbReference>
<proteinExistence type="predicted"/>
<dbReference type="AlphaFoldDB" id="A0AB34CHV9"/>
<gene>
    <name evidence="1" type="ORF">F3I20_21180</name>
</gene>
<reference evidence="1 2" key="1">
    <citation type="submission" date="2019-09" db="EMBL/GenBank/DDBJ databases">
        <title>Genomic diversity of phyloplane-associated Pantoea species in Pakistan cotton crop.</title>
        <authorList>
            <person name="Tufail M.R."/>
            <person name="Cook D.R."/>
        </authorList>
    </citation>
    <scope>NUCLEOTIDE SEQUENCE [LARGE SCALE GENOMIC DNA]</scope>
    <source>
        <strain evidence="1 2">B_8</strain>
    </source>
</reference>
<dbReference type="Proteomes" id="UP000324255">
    <property type="component" value="Unassembled WGS sequence"/>
</dbReference>
<sequence length="105" mass="12247">MANMLAVLFLLLVAWICIATAGEPLRDEKVSVMYGYPRYKKTWLTIYHYRATDRWVFEWDDLFDAGRPKSWGGISECLMCADKKSGATDEEFKEAWKRLKKRGMA</sequence>
<name>A0AB34CHV9_9GAMM</name>
<evidence type="ECO:0000313" key="2">
    <source>
        <dbReference type="Proteomes" id="UP000324255"/>
    </source>
</evidence>
<comment type="caution">
    <text evidence="1">The sequence shown here is derived from an EMBL/GenBank/DDBJ whole genome shotgun (WGS) entry which is preliminary data.</text>
</comment>
<evidence type="ECO:0000313" key="1">
    <source>
        <dbReference type="EMBL" id="KAA6119605.1"/>
    </source>
</evidence>
<protein>
    <submittedName>
        <fullName evidence="1">Uncharacterized protein</fullName>
    </submittedName>
</protein>